<organism evidence="2">
    <name type="scientific">Salvia splendens</name>
    <name type="common">Scarlet sage</name>
    <dbReference type="NCBI Taxonomy" id="180675"/>
    <lineage>
        <taxon>Eukaryota</taxon>
        <taxon>Viridiplantae</taxon>
        <taxon>Streptophyta</taxon>
        <taxon>Embryophyta</taxon>
        <taxon>Tracheophyta</taxon>
        <taxon>Spermatophyta</taxon>
        <taxon>Magnoliopsida</taxon>
        <taxon>eudicotyledons</taxon>
        <taxon>Gunneridae</taxon>
        <taxon>Pentapetalae</taxon>
        <taxon>asterids</taxon>
        <taxon>lamiids</taxon>
        <taxon>Lamiales</taxon>
        <taxon>Lamiaceae</taxon>
        <taxon>Nepetoideae</taxon>
        <taxon>Mentheae</taxon>
        <taxon>Salviinae</taxon>
        <taxon>Salvia</taxon>
        <taxon>Salvia subgen. Calosphace</taxon>
        <taxon>core Calosphace</taxon>
    </lineage>
</organism>
<feature type="compositionally biased region" description="Low complexity" evidence="1">
    <location>
        <begin position="47"/>
        <end position="73"/>
    </location>
</feature>
<dbReference type="EMBL" id="PNBA02000021">
    <property type="protein sequence ID" value="KAG6388076.1"/>
    <property type="molecule type" value="Genomic_DNA"/>
</dbReference>
<feature type="compositionally biased region" description="Polar residues" evidence="1">
    <location>
        <begin position="11"/>
        <end position="30"/>
    </location>
</feature>
<feature type="region of interest" description="Disordered" evidence="1">
    <location>
        <begin position="1"/>
        <end position="79"/>
    </location>
</feature>
<keyword evidence="3" id="KW-1185">Reference proteome</keyword>
<dbReference type="Proteomes" id="UP000298416">
    <property type="component" value="Unassembled WGS sequence"/>
</dbReference>
<name>A0A8X8Z153_SALSN</name>
<reference evidence="2" key="1">
    <citation type="submission" date="2018-01" db="EMBL/GenBank/DDBJ databases">
        <authorList>
            <person name="Mao J.F."/>
        </authorList>
    </citation>
    <scope>NUCLEOTIDE SEQUENCE</scope>
    <source>
        <strain evidence="2">Huo1</strain>
        <tissue evidence="2">Leaf</tissue>
    </source>
</reference>
<protein>
    <submittedName>
        <fullName evidence="2">Uncharacterized protein</fullName>
    </submittedName>
</protein>
<evidence type="ECO:0000256" key="1">
    <source>
        <dbReference type="SAM" id="MobiDB-lite"/>
    </source>
</evidence>
<feature type="compositionally biased region" description="Basic and acidic residues" evidence="1">
    <location>
        <begin position="1"/>
        <end position="10"/>
    </location>
</feature>
<accession>A0A8X8Z153</accession>
<sequence>MARCQQRDSVHQSPATKSELFPSSSRSKSIPPNPPNPQRSLAATLTPSHSSPNSPSAAETKPSTKSSNPSSQSGRGGDVWKGVYTVYTGEAEGGGGVGEVEHAAVVRRRNGSSDLERAWIDGSRTGIRLMTKKENSCDSIRDEEREFLVLFSADDGNQGLIKF</sequence>
<evidence type="ECO:0000313" key="2">
    <source>
        <dbReference type="EMBL" id="KAG6388076.1"/>
    </source>
</evidence>
<reference evidence="2" key="2">
    <citation type="submission" date="2020-08" db="EMBL/GenBank/DDBJ databases">
        <title>Plant Genome Project.</title>
        <authorList>
            <person name="Zhang R.-G."/>
        </authorList>
    </citation>
    <scope>NUCLEOTIDE SEQUENCE</scope>
    <source>
        <strain evidence="2">Huo1</strain>
        <tissue evidence="2">Leaf</tissue>
    </source>
</reference>
<proteinExistence type="predicted"/>
<evidence type="ECO:0000313" key="3">
    <source>
        <dbReference type="Proteomes" id="UP000298416"/>
    </source>
</evidence>
<dbReference type="AlphaFoldDB" id="A0A8X8Z153"/>
<gene>
    <name evidence="2" type="ORF">SASPL_153273</name>
</gene>
<comment type="caution">
    <text evidence="2">The sequence shown here is derived from an EMBL/GenBank/DDBJ whole genome shotgun (WGS) entry which is preliminary data.</text>
</comment>